<dbReference type="RefSeq" id="WP_075170907.1">
    <property type="nucleotide sequence ID" value="NZ_JAUOPG010000005.1"/>
</dbReference>
<sequence length="324" mass="37157">METRIGFSNTTLTETLLFKLFFWSPVVISILIAIAIYFFNKEQITLSLNISALDNLYSHFKLPLLILGSSIPLTALAASVHRSEQTQAQLTQQMLQNQFSNHFKHIEEFKKQYNEKDIQLIKTLWGSVEAMHGAFYPNTHIGIYKSTVNITKIENTLSDFIETYVNRYNDFIVANTLKFEKLITDELKIKNKPENELVLFSPDLYFIVNNAQSFSGNYKSKTIEQALLSHSLTQAGSMGIFFKSAYKIMKEHDPDLKTFKAEWDRGSQECLGLSYLYNFHIIKSSGLLNLQDSRERNSVVTCLQNAKNVQYICHKNGSTIFKAI</sequence>
<dbReference type="EMBL" id="JAUOPG010000005">
    <property type="protein sequence ID" value="MDO6453870.1"/>
    <property type="molecule type" value="Genomic_DNA"/>
</dbReference>
<protein>
    <submittedName>
        <fullName evidence="2">Uncharacterized protein</fullName>
    </submittedName>
</protein>
<dbReference type="Proteomes" id="UP001169862">
    <property type="component" value="Unassembled WGS sequence"/>
</dbReference>
<feature type="transmembrane region" description="Helical" evidence="1">
    <location>
        <begin position="20"/>
        <end position="39"/>
    </location>
</feature>
<evidence type="ECO:0000313" key="2">
    <source>
        <dbReference type="EMBL" id="MDO6453870.1"/>
    </source>
</evidence>
<comment type="caution">
    <text evidence="2">The sequence shown here is derived from an EMBL/GenBank/DDBJ whole genome shotgun (WGS) entry which is preliminary data.</text>
</comment>
<name>A0AAW7XM27_9GAMM</name>
<keyword evidence="1" id="KW-1133">Transmembrane helix</keyword>
<reference evidence="2" key="1">
    <citation type="submission" date="2023-07" db="EMBL/GenBank/DDBJ databases">
        <title>Genome content predicts the carbon catabolic preferences of heterotrophic bacteria.</title>
        <authorList>
            <person name="Gralka M."/>
        </authorList>
    </citation>
    <scope>NUCLEOTIDE SEQUENCE</scope>
    <source>
        <strain evidence="2">I2M16</strain>
    </source>
</reference>
<accession>A0AAW7XM27</accession>
<organism evidence="2 3">
    <name type="scientific">Neptunomonas phycophila</name>
    <dbReference type="NCBI Taxonomy" id="1572645"/>
    <lineage>
        <taxon>Bacteria</taxon>
        <taxon>Pseudomonadati</taxon>
        <taxon>Pseudomonadota</taxon>
        <taxon>Gammaproteobacteria</taxon>
        <taxon>Oceanospirillales</taxon>
        <taxon>Oceanospirillaceae</taxon>
        <taxon>Neptunomonas</taxon>
    </lineage>
</organism>
<dbReference type="AlphaFoldDB" id="A0AAW7XM27"/>
<proteinExistence type="predicted"/>
<evidence type="ECO:0000313" key="3">
    <source>
        <dbReference type="Proteomes" id="UP001169862"/>
    </source>
</evidence>
<gene>
    <name evidence="2" type="ORF">Q4490_09855</name>
</gene>
<keyword evidence="1" id="KW-0472">Membrane</keyword>
<evidence type="ECO:0000256" key="1">
    <source>
        <dbReference type="SAM" id="Phobius"/>
    </source>
</evidence>
<keyword evidence="1" id="KW-0812">Transmembrane</keyword>